<name>A0A6B0VJN7_9EURY</name>
<reference evidence="2 3" key="1">
    <citation type="submission" date="2020-01" db="EMBL/GenBank/DDBJ databases">
        <title>Natronorubrum sp. JWXQ-INN 674 isolated from Inner Mongolia Autonomous Region of China.</title>
        <authorList>
            <person name="Xue Q."/>
        </authorList>
    </citation>
    <scope>NUCLEOTIDE SEQUENCE [LARGE SCALE GENOMIC DNA]</scope>
    <source>
        <strain evidence="2 3">JWXQ-INN-674</strain>
    </source>
</reference>
<dbReference type="RefSeq" id="WP_160064439.1">
    <property type="nucleotide sequence ID" value="NZ_WUYX01000027.1"/>
</dbReference>
<dbReference type="InterPro" id="IPR058742">
    <property type="entry name" value="DUF7989"/>
</dbReference>
<dbReference type="AlphaFoldDB" id="A0A6B0VJN7"/>
<dbReference type="OrthoDB" id="306312at2157"/>
<protein>
    <submittedName>
        <fullName evidence="2">Uncharacterized protein</fullName>
    </submittedName>
</protein>
<proteinExistence type="predicted"/>
<feature type="region of interest" description="Disordered" evidence="1">
    <location>
        <begin position="1"/>
        <end position="124"/>
    </location>
</feature>
<dbReference type="Proteomes" id="UP000434101">
    <property type="component" value="Unassembled WGS sequence"/>
</dbReference>
<dbReference type="EMBL" id="WUYX01000027">
    <property type="protein sequence ID" value="MXV62041.1"/>
    <property type="molecule type" value="Genomic_DNA"/>
</dbReference>
<comment type="caution">
    <text evidence="2">The sequence shown here is derived from an EMBL/GenBank/DDBJ whole genome shotgun (WGS) entry which is preliminary data.</text>
</comment>
<evidence type="ECO:0000313" key="3">
    <source>
        <dbReference type="Proteomes" id="UP000434101"/>
    </source>
</evidence>
<evidence type="ECO:0000313" key="2">
    <source>
        <dbReference type="EMBL" id="MXV62041.1"/>
    </source>
</evidence>
<gene>
    <name evidence="2" type="ORF">GS429_08200</name>
</gene>
<feature type="compositionally biased region" description="Basic and acidic residues" evidence="1">
    <location>
        <begin position="1"/>
        <end position="26"/>
    </location>
</feature>
<organism evidence="2 3">
    <name type="scientific">Natronorubrum halalkaliphilum</name>
    <dbReference type="NCBI Taxonomy" id="2691917"/>
    <lineage>
        <taxon>Archaea</taxon>
        <taxon>Methanobacteriati</taxon>
        <taxon>Methanobacteriota</taxon>
        <taxon>Stenosarchaea group</taxon>
        <taxon>Halobacteria</taxon>
        <taxon>Halobacteriales</taxon>
        <taxon>Natrialbaceae</taxon>
        <taxon>Natronorubrum</taxon>
    </lineage>
</organism>
<accession>A0A6B0VJN7</accession>
<keyword evidence="3" id="KW-1185">Reference proteome</keyword>
<sequence>MTQETNDRTDRTNRTTDRRTIGEIDHTNPYTGETAGQLFSRGPIVVTDGGDPNSTTRATTDGDADVDVDTESEEPTTDSTDRPGEDGSMKSVDHTPPNQAEDANAVFERGSEHEQATVTPEDEE</sequence>
<dbReference type="Pfam" id="PF25951">
    <property type="entry name" value="DUF7989"/>
    <property type="match status" value="1"/>
</dbReference>
<feature type="compositionally biased region" description="Acidic residues" evidence="1">
    <location>
        <begin position="62"/>
        <end position="76"/>
    </location>
</feature>
<feature type="compositionally biased region" description="Basic and acidic residues" evidence="1">
    <location>
        <begin position="79"/>
        <end position="93"/>
    </location>
</feature>
<evidence type="ECO:0000256" key="1">
    <source>
        <dbReference type="SAM" id="MobiDB-lite"/>
    </source>
</evidence>